<accession>M3HL40</accession>
<dbReference type="OMA" id="CITRQFI"/>
<gene>
    <name evidence="1" type="ORF">G210_1409</name>
</gene>
<comment type="caution">
    <text evidence="1">The sequence shown here is derived from an EMBL/GenBank/DDBJ whole genome shotgun (WGS) entry which is preliminary data.</text>
</comment>
<evidence type="ECO:0000313" key="2">
    <source>
        <dbReference type="Proteomes" id="UP000011777"/>
    </source>
</evidence>
<keyword evidence="2" id="KW-1185">Reference proteome</keyword>
<dbReference type="EMBL" id="AOGT01001262">
    <property type="protein sequence ID" value="EMG48087.1"/>
    <property type="molecule type" value="Genomic_DNA"/>
</dbReference>
<dbReference type="OrthoDB" id="4014264at2759"/>
<dbReference type="Proteomes" id="UP000011777">
    <property type="component" value="Unassembled WGS sequence"/>
</dbReference>
<dbReference type="AlphaFoldDB" id="M3HL40"/>
<organism evidence="1 2">
    <name type="scientific">Candida maltosa (strain Xu316)</name>
    <name type="common">Yeast</name>
    <dbReference type="NCBI Taxonomy" id="1245528"/>
    <lineage>
        <taxon>Eukaryota</taxon>
        <taxon>Fungi</taxon>
        <taxon>Dikarya</taxon>
        <taxon>Ascomycota</taxon>
        <taxon>Saccharomycotina</taxon>
        <taxon>Pichiomycetes</taxon>
        <taxon>Debaryomycetaceae</taxon>
        <taxon>Candida/Lodderomyces clade</taxon>
        <taxon>Candida</taxon>
    </lineage>
</organism>
<proteinExistence type="predicted"/>
<evidence type="ECO:0000313" key="1">
    <source>
        <dbReference type="EMBL" id="EMG48087.1"/>
    </source>
</evidence>
<sequence>MVLNTPNAEMDKYTDLEYLEIGYTDQVLRTTLIPLTPCISRHFLAQNPFHDIPSAPVGIVQTHRTSVFSRLSLGTGLSLGEAILVNSTTIGFTLGHKLTFKLTKQRMVDTTVGCYSNRTGTYARIYGYIPVLQVTPHVRKISYNTNEVVVDRTWKTLKPKKIMYQGPVRTLCDVGTRNEMQCESKSGNNIDQYGNALFWENL</sequence>
<feature type="non-terminal residue" evidence="1">
    <location>
        <position position="1"/>
    </location>
</feature>
<reference evidence="1 2" key="1">
    <citation type="submission" date="2013-02" db="EMBL/GenBank/DDBJ databases">
        <title>Genome sequence of Candida maltosa Xu316, a potential industrial strain for xylitol and ethanol production.</title>
        <authorList>
            <person name="Yu J."/>
            <person name="Wang Q."/>
            <person name="Geng X."/>
            <person name="Bao W."/>
            <person name="He P."/>
            <person name="Cai J."/>
        </authorList>
    </citation>
    <scope>NUCLEOTIDE SEQUENCE [LARGE SCALE GENOMIC DNA]</scope>
    <source>
        <strain evidence="2">Xu316</strain>
    </source>
</reference>
<name>M3HL40_CANMX</name>
<dbReference type="HOGENOM" id="CLU_084246_0_0_1"/>
<protein>
    <submittedName>
        <fullName evidence="1">Uncharacterized protein</fullName>
    </submittedName>
</protein>